<gene>
    <name evidence="2" type="ORF">LMG26411_01753</name>
</gene>
<protein>
    <recommendedName>
        <fullName evidence="1">VOC domain-containing protein</fullName>
    </recommendedName>
</protein>
<evidence type="ECO:0000313" key="3">
    <source>
        <dbReference type="Proteomes" id="UP000672657"/>
    </source>
</evidence>
<dbReference type="SUPFAM" id="SSF54593">
    <property type="entry name" value="Glyoxalase/Bleomycin resistance protein/Dihydroxybiphenyl dioxygenase"/>
    <property type="match status" value="1"/>
</dbReference>
<reference evidence="2 3" key="1">
    <citation type="submission" date="2021-03" db="EMBL/GenBank/DDBJ databases">
        <authorList>
            <person name="Peeters C."/>
        </authorList>
    </citation>
    <scope>NUCLEOTIDE SEQUENCE [LARGE SCALE GENOMIC DNA]</scope>
    <source>
        <strain evidence="2 3">LMG 26411</strain>
    </source>
</reference>
<dbReference type="InterPro" id="IPR029068">
    <property type="entry name" value="Glyas_Bleomycin-R_OHBP_Dase"/>
</dbReference>
<accession>A0ABN7Q0E9</accession>
<dbReference type="PROSITE" id="PS51819">
    <property type="entry name" value="VOC"/>
    <property type="match status" value="1"/>
</dbReference>
<dbReference type="InterPro" id="IPR004360">
    <property type="entry name" value="Glyas_Fos-R_dOase_dom"/>
</dbReference>
<dbReference type="Proteomes" id="UP000672657">
    <property type="component" value="Unassembled WGS sequence"/>
</dbReference>
<keyword evidence="3" id="KW-1185">Reference proteome</keyword>
<dbReference type="Pfam" id="PF00903">
    <property type="entry name" value="Glyoxalase"/>
    <property type="match status" value="1"/>
</dbReference>
<organism evidence="2 3">
    <name type="scientific">Cupriavidus numazuensis</name>
    <dbReference type="NCBI Taxonomy" id="221992"/>
    <lineage>
        <taxon>Bacteria</taxon>
        <taxon>Pseudomonadati</taxon>
        <taxon>Pseudomonadota</taxon>
        <taxon>Betaproteobacteria</taxon>
        <taxon>Burkholderiales</taxon>
        <taxon>Burkholderiaceae</taxon>
        <taxon>Cupriavidus</taxon>
    </lineage>
</organism>
<dbReference type="CDD" id="cd07262">
    <property type="entry name" value="VOC_like"/>
    <property type="match status" value="1"/>
</dbReference>
<evidence type="ECO:0000313" key="2">
    <source>
        <dbReference type="EMBL" id="CAG2139742.1"/>
    </source>
</evidence>
<evidence type="ECO:0000259" key="1">
    <source>
        <dbReference type="PROSITE" id="PS51819"/>
    </source>
</evidence>
<sequence>MTIFTHVVIGTNDLERARNFYDEVLGTLGVQRVMNLETASLWGADAPAFMVTRPGNGLPATYANGGTISFAAPSRAAVHAFHETALKLGAVDEGEPGPRSFTPTAYAAYVRDPDGNKICTYCFASA</sequence>
<name>A0ABN7Q0E9_9BURK</name>
<dbReference type="PANTHER" id="PTHR35006:SF1">
    <property type="entry name" value="BLL2941 PROTEIN"/>
    <property type="match status" value="1"/>
</dbReference>
<proteinExistence type="predicted"/>
<dbReference type="Gene3D" id="3.10.180.10">
    <property type="entry name" value="2,3-Dihydroxybiphenyl 1,2-Dioxygenase, domain 1"/>
    <property type="match status" value="1"/>
</dbReference>
<comment type="caution">
    <text evidence="2">The sequence shown here is derived from an EMBL/GenBank/DDBJ whole genome shotgun (WGS) entry which is preliminary data.</text>
</comment>
<dbReference type="PANTHER" id="PTHR35006">
    <property type="entry name" value="GLYOXALASE FAMILY PROTEIN (AFU_ORTHOLOGUE AFUA_5G14830)"/>
    <property type="match status" value="1"/>
</dbReference>
<dbReference type="RefSeq" id="WP_211952876.1">
    <property type="nucleotide sequence ID" value="NZ_CAJPVI010000008.1"/>
</dbReference>
<dbReference type="EMBL" id="CAJPVI010000008">
    <property type="protein sequence ID" value="CAG2139742.1"/>
    <property type="molecule type" value="Genomic_DNA"/>
</dbReference>
<feature type="domain" description="VOC" evidence="1">
    <location>
        <begin position="3"/>
        <end position="123"/>
    </location>
</feature>
<dbReference type="InterPro" id="IPR037523">
    <property type="entry name" value="VOC_core"/>
</dbReference>